<reference evidence="2" key="1">
    <citation type="journal article" date="2021" name="PeerJ">
        <title>Extensive microbial diversity within the chicken gut microbiome revealed by metagenomics and culture.</title>
        <authorList>
            <person name="Gilroy R."/>
            <person name="Ravi A."/>
            <person name="Getino M."/>
            <person name="Pursley I."/>
            <person name="Horton D.L."/>
            <person name="Alikhan N.F."/>
            <person name="Baker D."/>
            <person name="Gharbi K."/>
            <person name="Hall N."/>
            <person name="Watson M."/>
            <person name="Adriaenssens E.M."/>
            <person name="Foster-Nyarko E."/>
            <person name="Jarju S."/>
            <person name="Secka A."/>
            <person name="Antonio M."/>
            <person name="Oren A."/>
            <person name="Chaudhuri R.R."/>
            <person name="La Ragione R."/>
            <person name="Hildebrand F."/>
            <person name="Pallen M.J."/>
        </authorList>
    </citation>
    <scope>NUCLEOTIDE SEQUENCE</scope>
    <source>
        <strain evidence="2">ChiSxjej6B18-287</strain>
    </source>
</reference>
<evidence type="ECO:0000313" key="3">
    <source>
        <dbReference type="Proteomes" id="UP000823893"/>
    </source>
</evidence>
<dbReference type="GO" id="GO:0016747">
    <property type="term" value="F:acyltransferase activity, transferring groups other than amino-acyl groups"/>
    <property type="evidence" value="ECO:0007669"/>
    <property type="project" value="InterPro"/>
</dbReference>
<dbReference type="AlphaFoldDB" id="A0A9D2N7L0"/>
<dbReference type="Gene3D" id="3.40.630.30">
    <property type="match status" value="1"/>
</dbReference>
<dbReference type="SUPFAM" id="SSF55729">
    <property type="entry name" value="Acyl-CoA N-acyltransferases (Nat)"/>
    <property type="match status" value="1"/>
</dbReference>
<reference evidence="2" key="2">
    <citation type="submission" date="2021-04" db="EMBL/GenBank/DDBJ databases">
        <authorList>
            <person name="Gilroy R."/>
        </authorList>
    </citation>
    <scope>NUCLEOTIDE SEQUENCE</scope>
    <source>
        <strain evidence="2">ChiSxjej6B18-287</strain>
    </source>
</reference>
<dbReference type="CDD" id="cd04301">
    <property type="entry name" value="NAT_SF"/>
    <property type="match status" value="1"/>
</dbReference>
<protein>
    <submittedName>
        <fullName evidence="2">GNAT family N-acetyltransferase</fullName>
    </submittedName>
</protein>
<comment type="caution">
    <text evidence="2">The sequence shown here is derived from an EMBL/GenBank/DDBJ whole genome shotgun (WGS) entry which is preliminary data.</text>
</comment>
<dbReference type="EMBL" id="DWWV01000151">
    <property type="protein sequence ID" value="HJC11408.1"/>
    <property type="molecule type" value="Genomic_DNA"/>
</dbReference>
<dbReference type="InterPro" id="IPR016181">
    <property type="entry name" value="Acyl_CoA_acyltransferase"/>
</dbReference>
<evidence type="ECO:0000313" key="2">
    <source>
        <dbReference type="EMBL" id="HJC11408.1"/>
    </source>
</evidence>
<proteinExistence type="predicted"/>
<dbReference type="PANTHER" id="PTHR43072">
    <property type="entry name" value="N-ACETYLTRANSFERASE"/>
    <property type="match status" value="1"/>
</dbReference>
<dbReference type="Proteomes" id="UP000823893">
    <property type="component" value="Unassembled WGS sequence"/>
</dbReference>
<gene>
    <name evidence="2" type="ORF">H9935_11490</name>
</gene>
<name>A0A9D2N7L0_9FIRM</name>
<dbReference type="PROSITE" id="PS51186">
    <property type="entry name" value="GNAT"/>
    <property type="match status" value="1"/>
</dbReference>
<sequence>MIRIAEESDSKEILEIYAYYVEKTAITFEYEVPSIKTFGERIHKTLKRYPYLVSEKDGRLAGYAYAGPFKDRRAYDWSVETTIYIAKDVRRQGIGRELYTALEHALALQNVINLNACIAYPDPEDEYLTRDSVHFHEHMGYHPAGRFHKCGYKFDHWYDMVWMEKCISPHPENPPGIRGFEEIREALADNLMMRFRRGENSDGL</sequence>
<accession>A0A9D2N7L0</accession>
<dbReference type="InterPro" id="IPR000182">
    <property type="entry name" value="GNAT_dom"/>
</dbReference>
<organism evidence="2 3">
    <name type="scientific">Candidatus Blautia merdigallinarum</name>
    <dbReference type="NCBI Taxonomy" id="2838495"/>
    <lineage>
        <taxon>Bacteria</taxon>
        <taxon>Bacillati</taxon>
        <taxon>Bacillota</taxon>
        <taxon>Clostridia</taxon>
        <taxon>Lachnospirales</taxon>
        <taxon>Lachnospiraceae</taxon>
        <taxon>Blautia</taxon>
    </lineage>
</organism>
<dbReference type="Pfam" id="PF13420">
    <property type="entry name" value="Acetyltransf_4"/>
    <property type="match status" value="1"/>
</dbReference>
<dbReference type="PANTHER" id="PTHR43072:SF8">
    <property type="entry name" value="ACYLTRANSFERASE FABY-RELATED"/>
    <property type="match status" value="1"/>
</dbReference>
<evidence type="ECO:0000259" key="1">
    <source>
        <dbReference type="PROSITE" id="PS51186"/>
    </source>
</evidence>
<feature type="domain" description="N-acetyltransferase" evidence="1">
    <location>
        <begin position="1"/>
        <end position="168"/>
    </location>
</feature>